<proteinExistence type="predicted"/>
<reference evidence="2 3" key="1">
    <citation type="submission" date="2024-11" db="EMBL/GenBank/DDBJ databases">
        <title>Chromosome-level genome assembly of the freshwater bivalve Anodonta woodiana.</title>
        <authorList>
            <person name="Chen X."/>
        </authorList>
    </citation>
    <scope>NUCLEOTIDE SEQUENCE [LARGE SCALE GENOMIC DNA]</scope>
    <source>
        <strain evidence="2">MN2024</strain>
        <tissue evidence="2">Gills</tissue>
    </source>
</reference>
<feature type="region of interest" description="Disordered" evidence="1">
    <location>
        <begin position="430"/>
        <end position="464"/>
    </location>
</feature>
<dbReference type="AlphaFoldDB" id="A0ABD3VEF1"/>
<gene>
    <name evidence="2" type="ORF">ACJMK2_010149</name>
</gene>
<feature type="compositionally biased region" description="Low complexity" evidence="1">
    <location>
        <begin position="448"/>
        <end position="460"/>
    </location>
</feature>
<evidence type="ECO:0000256" key="1">
    <source>
        <dbReference type="SAM" id="MobiDB-lite"/>
    </source>
</evidence>
<accession>A0ABD3VEF1</accession>
<feature type="region of interest" description="Disordered" evidence="1">
    <location>
        <begin position="175"/>
        <end position="221"/>
    </location>
</feature>
<sequence length="592" mass="68201">MQQRKISFACVNIYNHPNLLARNYFIMDSEQLVSKPLQELQQEAIESVKKVSTTEKITSVKNNVCEHALKMTSKKIEKEKSSQLKKIHDNSSKMRFEVKLLDIDKRRHGLELQQRMDPNKDLTYDENQIENTEKRLGVSKEDSFYLDKKLTYPLRTQPGHERVITPFVRKARKAMKQQKEEERAHTARTMSTSGLSASSSRQGSMLLRRGSKSAPPGGKMMESMRSRAESMDFESYKLPSIHGGQMSAKIKPSHVKFVEHASGPFRQNTPEPLFRAKTYYPGMERRLTYTSSGLWDSDDEDFNEPYERIDLRALLFKDKYKDQPDSMSNLTTPRTLTGHSSDTHSRRPPSLRPPTQEHIKQENQVLRGKIDNFLGNIRKEEPEEDEEQPNAVEDEDVIPLVVNGNEKKEKANLMLKIFSKPLDPSLIWGYVPPSENESTKEKEKSSDRSSSSKSKSTKSAKSTKENKNMWEFIRGRMKTVNLREKYTPNDLLLQQITGLMVGGGRKSVIPLNSASRALRYTPTFRMQQVLKDLIKQRTKYEQLEVNELKKKHEEGGMSTEEVEDDKQDKTEEGVQEPQQPPIELKEEDNNDS</sequence>
<protein>
    <submittedName>
        <fullName evidence="2">Uncharacterized protein</fullName>
    </submittedName>
</protein>
<feature type="compositionally biased region" description="Polar residues" evidence="1">
    <location>
        <begin position="325"/>
        <end position="340"/>
    </location>
</feature>
<keyword evidence="3" id="KW-1185">Reference proteome</keyword>
<feature type="region of interest" description="Disordered" evidence="1">
    <location>
        <begin position="322"/>
        <end position="357"/>
    </location>
</feature>
<feature type="compositionally biased region" description="Low complexity" evidence="1">
    <location>
        <begin position="188"/>
        <end position="206"/>
    </location>
</feature>
<comment type="caution">
    <text evidence="2">The sequence shown here is derived from an EMBL/GenBank/DDBJ whole genome shotgun (WGS) entry which is preliminary data.</text>
</comment>
<name>A0ABD3VEF1_SINWO</name>
<feature type="region of interest" description="Disordered" evidence="1">
    <location>
        <begin position="547"/>
        <end position="592"/>
    </location>
</feature>
<evidence type="ECO:0000313" key="3">
    <source>
        <dbReference type="Proteomes" id="UP001634394"/>
    </source>
</evidence>
<evidence type="ECO:0000313" key="2">
    <source>
        <dbReference type="EMBL" id="KAL3859971.1"/>
    </source>
</evidence>
<feature type="compositionally biased region" description="Basic and acidic residues" evidence="1">
    <location>
        <begin position="437"/>
        <end position="447"/>
    </location>
</feature>
<dbReference type="Proteomes" id="UP001634394">
    <property type="component" value="Unassembled WGS sequence"/>
</dbReference>
<dbReference type="EMBL" id="JBJQND010000012">
    <property type="protein sequence ID" value="KAL3859971.1"/>
    <property type="molecule type" value="Genomic_DNA"/>
</dbReference>
<organism evidence="2 3">
    <name type="scientific">Sinanodonta woodiana</name>
    <name type="common">Chinese pond mussel</name>
    <name type="synonym">Anodonta woodiana</name>
    <dbReference type="NCBI Taxonomy" id="1069815"/>
    <lineage>
        <taxon>Eukaryota</taxon>
        <taxon>Metazoa</taxon>
        <taxon>Spiralia</taxon>
        <taxon>Lophotrochozoa</taxon>
        <taxon>Mollusca</taxon>
        <taxon>Bivalvia</taxon>
        <taxon>Autobranchia</taxon>
        <taxon>Heteroconchia</taxon>
        <taxon>Palaeoheterodonta</taxon>
        <taxon>Unionida</taxon>
        <taxon>Unionoidea</taxon>
        <taxon>Unionidae</taxon>
        <taxon>Unioninae</taxon>
        <taxon>Sinanodonta</taxon>
    </lineage>
</organism>